<organism evidence="2 3">
    <name type="scientific">Portunus trituberculatus</name>
    <name type="common">Swimming crab</name>
    <name type="synonym">Neptunus trituberculatus</name>
    <dbReference type="NCBI Taxonomy" id="210409"/>
    <lineage>
        <taxon>Eukaryota</taxon>
        <taxon>Metazoa</taxon>
        <taxon>Ecdysozoa</taxon>
        <taxon>Arthropoda</taxon>
        <taxon>Crustacea</taxon>
        <taxon>Multicrustacea</taxon>
        <taxon>Malacostraca</taxon>
        <taxon>Eumalacostraca</taxon>
        <taxon>Eucarida</taxon>
        <taxon>Decapoda</taxon>
        <taxon>Pleocyemata</taxon>
        <taxon>Brachyura</taxon>
        <taxon>Eubrachyura</taxon>
        <taxon>Portunoidea</taxon>
        <taxon>Portunidae</taxon>
        <taxon>Portuninae</taxon>
        <taxon>Portunus</taxon>
    </lineage>
</organism>
<evidence type="ECO:0000313" key="2">
    <source>
        <dbReference type="EMBL" id="MPC51863.1"/>
    </source>
</evidence>
<proteinExistence type="predicted"/>
<dbReference type="AlphaFoldDB" id="A0A5B7G3R4"/>
<reference evidence="2 3" key="1">
    <citation type="submission" date="2019-05" db="EMBL/GenBank/DDBJ databases">
        <title>Another draft genome of Portunus trituberculatus and its Hox gene families provides insights of decapod evolution.</title>
        <authorList>
            <person name="Jeong J.-H."/>
            <person name="Song I."/>
            <person name="Kim S."/>
            <person name="Choi T."/>
            <person name="Kim D."/>
            <person name="Ryu S."/>
            <person name="Kim W."/>
        </authorList>
    </citation>
    <scope>NUCLEOTIDE SEQUENCE [LARGE SCALE GENOMIC DNA]</scope>
    <source>
        <tissue evidence="2">Muscle</tissue>
    </source>
</reference>
<feature type="region of interest" description="Disordered" evidence="1">
    <location>
        <begin position="59"/>
        <end position="83"/>
    </location>
</feature>
<accession>A0A5B7G3R4</accession>
<feature type="compositionally biased region" description="Polar residues" evidence="1">
    <location>
        <begin position="26"/>
        <end position="40"/>
    </location>
</feature>
<evidence type="ECO:0000313" key="3">
    <source>
        <dbReference type="Proteomes" id="UP000324222"/>
    </source>
</evidence>
<name>A0A5B7G3R4_PORTR</name>
<feature type="region of interest" description="Disordered" evidence="1">
    <location>
        <begin position="15"/>
        <end position="40"/>
    </location>
</feature>
<dbReference type="Proteomes" id="UP000324222">
    <property type="component" value="Unassembled WGS sequence"/>
</dbReference>
<dbReference type="EMBL" id="VSRR010010463">
    <property type="protein sequence ID" value="MPC51863.1"/>
    <property type="molecule type" value="Genomic_DNA"/>
</dbReference>
<evidence type="ECO:0000256" key="1">
    <source>
        <dbReference type="SAM" id="MobiDB-lite"/>
    </source>
</evidence>
<comment type="caution">
    <text evidence="2">The sequence shown here is derived from an EMBL/GenBank/DDBJ whole genome shotgun (WGS) entry which is preliminary data.</text>
</comment>
<sequence>MTMFSSLMFQGLAPTWEPRSDGRCNRLTSPELQNPKPSTSLKTDCHLTILKYNLRQRYTKEEHQQKLHKKHDRSSGLRLAARP</sequence>
<gene>
    <name evidence="2" type="ORF">E2C01_045717</name>
</gene>
<keyword evidence="3" id="KW-1185">Reference proteome</keyword>
<protein>
    <submittedName>
        <fullName evidence="2">Uncharacterized protein</fullName>
    </submittedName>
</protein>